<evidence type="ECO:0000256" key="2">
    <source>
        <dbReference type="ARBA" id="ARBA00008892"/>
    </source>
</evidence>
<keyword evidence="15" id="KW-0732">Signal</keyword>
<evidence type="ECO:0000256" key="4">
    <source>
        <dbReference type="ARBA" id="ARBA00022547"/>
    </source>
</evidence>
<protein>
    <recommendedName>
        <fullName evidence="14">ATP synthase complex subunit 8</fullName>
    </recommendedName>
</protein>
<dbReference type="GO" id="GO:0045259">
    <property type="term" value="C:proton-transporting ATP synthase complex"/>
    <property type="evidence" value="ECO:0007669"/>
    <property type="project" value="UniProtKB-KW"/>
</dbReference>
<dbReference type="Pfam" id="PF00895">
    <property type="entry name" value="ATP-synt_8"/>
    <property type="match status" value="1"/>
</dbReference>
<keyword evidence="6 14" id="KW-0375">Hydrogen ion transport</keyword>
<evidence type="ECO:0000256" key="8">
    <source>
        <dbReference type="ARBA" id="ARBA00023065"/>
    </source>
</evidence>
<dbReference type="InterPro" id="IPR001421">
    <property type="entry name" value="ATP8_metazoa"/>
</dbReference>
<evidence type="ECO:0000256" key="12">
    <source>
        <dbReference type="ARBA" id="ARBA00053067"/>
    </source>
</evidence>
<proteinExistence type="inferred from homology"/>
<accession>Q8HM75</accession>
<reference evidence="16" key="1">
    <citation type="journal article" date="2003" name="Mol. Phylogenet. Evol.">
        <title>Major patterns of higher teleostean phylogenies: a new perspective based on 100 complete mitochondrial DNA sequences.</title>
        <authorList>
            <person name="Miya M."/>
            <person name="Takeshima H."/>
            <person name="Endo H."/>
            <person name="Ishiguro N.B."/>
            <person name="Inoue J.G."/>
            <person name="Mukai T."/>
            <person name="Satoh T.P."/>
            <person name="Yamaguchi M."/>
            <person name="Kawaguchi A."/>
            <person name="Mabuchi K."/>
            <person name="Shirai S.M."/>
            <person name="Nishida M."/>
        </authorList>
    </citation>
    <scope>NUCLEOTIDE SEQUENCE</scope>
</reference>
<dbReference type="PANTHER" id="PTHR39937">
    <property type="entry name" value="ATP SYNTHASE PROTEIN 8"/>
    <property type="match status" value="1"/>
</dbReference>
<keyword evidence="10" id="KW-0472">Membrane</keyword>
<evidence type="ECO:0000256" key="14">
    <source>
        <dbReference type="RuleBase" id="RU003661"/>
    </source>
</evidence>
<dbReference type="EMBL" id="AP004413">
    <property type="protein sequence ID" value="BAC23285.1"/>
    <property type="molecule type" value="Genomic_DNA"/>
</dbReference>
<evidence type="ECO:0000256" key="1">
    <source>
        <dbReference type="ARBA" id="ARBA00004304"/>
    </source>
</evidence>
<sequence>MPQLDLSPWFLVLFLTWSVFLLIVPQKVLAHSFPFKPNSRHTKTTNLNNWNWSWH</sequence>
<keyword evidence="11" id="KW-0066">ATP synthesis</keyword>
<evidence type="ECO:0000256" key="9">
    <source>
        <dbReference type="ARBA" id="ARBA00023128"/>
    </source>
</evidence>
<evidence type="ECO:0000313" key="16">
    <source>
        <dbReference type="EMBL" id="BAC23285.1"/>
    </source>
</evidence>
<dbReference type="AlphaFoldDB" id="Q8HM75"/>
<comment type="subcellular location">
    <subcellularLocation>
        <location evidence="1 14">Mitochondrion membrane</location>
        <topology evidence="1 14">Single-pass membrane protein</topology>
    </subcellularLocation>
</comment>
<keyword evidence="7" id="KW-1133">Transmembrane helix</keyword>
<evidence type="ECO:0000256" key="10">
    <source>
        <dbReference type="ARBA" id="ARBA00023136"/>
    </source>
</evidence>
<dbReference type="InterPro" id="IPR050635">
    <property type="entry name" value="ATPase_protein_8"/>
</dbReference>
<evidence type="ECO:0000256" key="7">
    <source>
        <dbReference type="ARBA" id="ARBA00022989"/>
    </source>
</evidence>
<gene>
    <name evidence="16" type="primary">ATPase 8</name>
</gene>
<keyword evidence="8 14" id="KW-0406">Ion transport</keyword>
<evidence type="ECO:0000256" key="5">
    <source>
        <dbReference type="ARBA" id="ARBA00022692"/>
    </source>
</evidence>
<feature type="signal peptide" evidence="15">
    <location>
        <begin position="1"/>
        <end position="30"/>
    </location>
</feature>
<feature type="chain" id="PRO_5004307524" description="ATP synthase complex subunit 8" evidence="15">
    <location>
        <begin position="31"/>
        <end position="55"/>
    </location>
</feature>
<organism evidence="16">
    <name type="scientific">Lophiomus setigerus</name>
    <name type="common">Blackmouth angler</name>
    <name type="synonym">Lophius setigerus</name>
    <dbReference type="NCBI Taxonomy" id="292417"/>
    <lineage>
        <taxon>Eukaryota</taxon>
        <taxon>Metazoa</taxon>
        <taxon>Chordata</taxon>
        <taxon>Craniata</taxon>
        <taxon>Vertebrata</taxon>
        <taxon>Euteleostomi</taxon>
        <taxon>Actinopterygii</taxon>
        <taxon>Neopterygii</taxon>
        <taxon>Teleostei</taxon>
        <taxon>Neoteleostei</taxon>
        <taxon>Acanthomorphata</taxon>
        <taxon>Eupercaria</taxon>
        <taxon>Lophiiformes</taxon>
        <taxon>Lophiidae</taxon>
        <taxon>Lophiomus</taxon>
    </lineage>
</organism>
<keyword evidence="5 14" id="KW-0812">Transmembrane</keyword>
<dbReference type="GO" id="GO:0015078">
    <property type="term" value="F:proton transmembrane transporter activity"/>
    <property type="evidence" value="ECO:0007669"/>
    <property type="project" value="InterPro"/>
</dbReference>
<evidence type="ECO:0000256" key="15">
    <source>
        <dbReference type="SAM" id="SignalP"/>
    </source>
</evidence>
<evidence type="ECO:0000256" key="11">
    <source>
        <dbReference type="ARBA" id="ARBA00023310"/>
    </source>
</evidence>
<geneLocation type="mitochondrion" evidence="16"/>
<comment type="function">
    <text evidence="12">Subunit 8, of the mitochondrial membrane ATP synthase complex (F(1)F(0) ATP synthase or Complex V) that produces ATP from ADP in the presence of a proton gradient across the membrane which is generated by electron transport complexes of the respiratory chain. ATP synthase complex consist of a soluble F(1) head domain - the catalytic core - and a membrane F(1) domain - the membrane proton channel. These two domains are linked by a central stalk rotating inside the F(1) region and a stationary peripheral stalk. During catalysis, ATP synthesis in the catalytic domain of F(1) is coupled via a rotary mechanism of the central stalk subunits to proton translocation. In vivo, can only synthesize ATP although its ATP hydrolase activity can be activated artificially in vitro. Part of the complex F(0) domain.</text>
</comment>
<dbReference type="GO" id="GO:0031966">
    <property type="term" value="C:mitochondrial membrane"/>
    <property type="evidence" value="ECO:0007669"/>
    <property type="project" value="UniProtKB-SubCell"/>
</dbReference>
<comment type="similarity">
    <text evidence="2 14">Belongs to the ATPase protein 8 family.</text>
</comment>
<dbReference type="PANTHER" id="PTHR39937:SF1">
    <property type="entry name" value="ATP SYNTHASE PROTEIN 8"/>
    <property type="match status" value="1"/>
</dbReference>
<evidence type="ECO:0000256" key="6">
    <source>
        <dbReference type="ARBA" id="ARBA00022781"/>
    </source>
</evidence>
<comment type="subunit">
    <text evidence="13">Component of the ATP synthase complex composed at least of ATP5F1A/subunit alpha, ATP5F1B/subunit beta, ATP5MC1/subunit c (homooctomer), MT-ATP6/subunit a, MT-ATP8/subunit 8, ATP5ME/subunit e, ATP5MF/subunit f, ATP5MG/subunit g, ATP5MK/subunit k, ATP5MJ/subunit j, ATP5F1C/subunit gamma, ATP5F1D/subunit delta, ATP5F1E/subunit epsilon, ATP5PF/subunit F6, ATP5PB/subunit b, ATP5PD/subunit d, ATP5PO/subunit OSCP. ATP synthase complex consists of a soluble F(1) head domain (subunits alpha(3) and beta(3)) - the catalytic core - and a membrane F(0) domain - the membrane proton channel (subunits c, a, 8, e, f, g, k and j). These two domains are linked by a central stalk (subunits gamma, delta, and epsilon) rotating inside the F1 region and a stationary peripheral stalk (subunits F6, b, d, and OSCP).</text>
</comment>
<keyword evidence="3 14" id="KW-0813">Transport</keyword>
<evidence type="ECO:0000256" key="13">
    <source>
        <dbReference type="ARBA" id="ARBA00064647"/>
    </source>
</evidence>
<evidence type="ECO:0000256" key="3">
    <source>
        <dbReference type="ARBA" id="ARBA00022448"/>
    </source>
</evidence>
<keyword evidence="9 14" id="KW-0496">Mitochondrion</keyword>
<name>Q8HM75_LOPSE</name>
<keyword evidence="4 14" id="KW-0138">CF(0)</keyword>
<dbReference type="GO" id="GO:0015986">
    <property type="term" value="P:proton motive force-driven ATP synthesis"/>
    <property type="evidence" value="ECO:0007669"/>
    <property type="project" value="InterPro"/>
</dbReference>